<keyword evidence="1" id="KW-1133">Transmembrane helix</keyword>
<dbReference type="RefSeq" id="WP_105336969.1">
    <property type="nucleotide sequence ID" value="NZ_PUHZ01000019.1"/>
</dbReference>
<dbReference type="EMBL" id="PUHZ01000019">
    <property type="protein sequence ID" value="PQO44442.1"/>
    <property type="molecule type" value="Genomic_DNA"/>
</dbReference>
<comment type="caution">
    <text evidence="2">The sequence shown here is derived from an EMBL/GenBank/DDBJ whole genome shotgun (WGS) entry which is preliminary data.</text>
</comment>
<evidence type="ECO:0000256" key="1">
    <source>
        <dbReference type="SAM" id="Phobius"/>
    </source>
</evidence>
<protein>
    <submittedName>
        <fullName evidence="2">Uncharacterized protein</fullName>
    </submittedName>
</protein>
<evidence type="ECO:0000313" key="3">
    <source>
        <dbReference type="Proteomes" id="UP000237819"/>
    </source>
</evidence>
<dbReference type="AlphaFoldDB" id="A0A2S8GJ06"/>
<organism evidence="2 3">
    <name type="scientific">Blastopirellula marina</name>
    <dbReference type="NCBI Taxonomy" id="124"/>
    <lineage>
        <taxon>Bacteria</taxon>
        <taxon>Pseudomonadati</taxon>
        <taxon>Planctomycetota</taxon>
        <taxon>Planctomycetia</taxon>
        <taxon>Pirellulales</taxon>
        <taxon>Pirellulaceae</taxon>
        <taxon>Blastopirellula</taxon>
    </lineage>
</organism>
<feature type="transmembrane region" description="Helical" evidence="1">
    <location>
        <begin position="9"/>
        <end position="28"/>
    </location>
</feature>
<keyword evidence="1" id="KW-0472">Membrane</keyword>
<accession>A0A2S8GJ06</accession>
<reference evidence="2 3" key="1">
    <citation type="submission" date="2018-02" db="EMBL/GenBank/DDBJ databases">
        <title>Comparative genomes isolates from brazilian mangrove.</title>
        <authorList>
            <person name="Araujo J.E."/>
            <person name="Taketani R.G."/>
            <person name="Silva M.C.P."/>
            <person name="Loureco M.V."/>
            <person name="Andreote F.D."/>
        </authorList>
    </citation>
    <scope>NUCLEOTIDE SEQUENCE [LARGE SCALE GENOMIC DNA]</scope>
    <source>
        <strain evidence="2 3">Nap-Phe MGV</strain>
    </source>
</reference>
<evidence type="ECO:0000313" key="2">
    <source>
        <dbReference type="EMBL" id="PQO44442.1"/>
    </source>
</evidence>
<feature type="transmembrane region" description="Helical" evidence="1">
    <location>
        <begin position="40"/>
        <end position="61"/>
    </location>
</feature>
<keyword evidence="1" id="KW-0812">Transmembrane</keyword>
<gene>
    <name evidence="2" type="ORF">C5Y93_18685</name>
</gene>
<proteinExistence type="predicted"/>
<sequence length="66" mass="7058">MPDYVPKAVAWLGISVGFLMSVVFGYLFGGDMNQPLGAIYMFAAGMGPFIVGISTFIAWHLNKAGN</sequence>
<name>A0A2S8GJ06_9BACT</name>
<dbReference type="Proteomes" id="UP000237819">
    <property type="component" value="Unassembled WGS sequence"/>
</dbReference>